<comment type="caution">
    <text evidence="1">The sequence shown here is derived from an EMBL/GenBank/DDBJ whole genome shotgun (WGS) entry which is preliminary data.</text>
</comment>
<accession>A0A9X4MLP2</accession>
<sequence>MINRNDLPVLEHNINSIITLISDYGCRHSPDMSRLKLIQKNIKIFQECNEGWDELIKYILEDWNTAMRSQEKIIDCYIPIKDIDLKAKYNKELEECFKRLDALFDTSWMNKRKWYSVRELIELGKSGITDPMWNSKFSFVVQGAELLKSQIVGISDVVWTYAKCLGVTSIDDELVKWFQSDIPAFGYVSLADMSKLENGEYIVRYFLTSVPLGFP</sequence>
<organism evidence="1 2">
    <name type="scientific">Streptococcus suis</name>
    <dbReference type="NCBI Taxonomy" id="1307"/>
    <lineage>
        <taxon>Bacteria</taxon>
        <taxon>Bacillati</taxon>
        <taxon>Bacillota</taxon>
        <taxon>Bacilli</taxon>
        <taxon>Lactobacillales</taxon>
        <taxon>Streptococcaceae</taxon>
        <taxon>Streptococcus</taxon>
    </lineage>
</organism>
<name>A0A9X4MLP2_STRSU</name>
<reference evidence="1" key="1">
    <citation type="submission" date="2022-07" db="EMBL/GenBank/DDBJ databases">
        <title>Whole Genome Sequencing of Streptococcus suis.</title>
        <authorList>
            <person name="Dai X."/>
            <person name="Huang J."/>
            <person name="Wang L."/>
        </authorList>
    </citation>
    <scope>NUCLEOTIDE SEQUENCE</scope>
    <source>
        <strain evidence="1">SFB2</strain>
    </source>
</reference>
<evidence type="ECO:0000313" key="1">
    <source>
        <dbReference type="EMBL" id="MDG4512780.1"/>
    </source>
</evidence>
<dbReference type="Proteomes" id="UP001152879">
    <property type="component" value="Unassembled WGS sequence"/>
</dbReference>
<evidence type="ECO:0000313" key="2">
    <source>
        <dbReference type="Proteomes" id="UP001152879"/>
    </source>
</evidence>
<dbReference type="AlphaFoldDB" id="A0A9X4MLP2"/>
<proteinExistence type="predicted"/>
<gene>
    <name evidence="1" type="ORF">NOL15_08015</name>
</gene>
<dbReference type="EMBL" id="JANFML010000026">
    <property type="protein sequence ID" value="MDG4512780.1"/>
    <property type="molecule type" value="Genomic_DNA"/>
</dbReference>
<protein>
    <submittedName>
        <fullName evidence="1">Uncharacterized protein</fullName>
    </submittedName>
</protein>